<dbReference type="Proteomes" id="UP000307173">
    <property type="component" value="Unassembled WGS sequence"/>
</dbReference>
<dbReference type="InterPro" id="IPR007175">
    <property type="entry name" value="Rpr2/Snm1/Rpp21"/>
</dbReference>
<dbReference type="Gene3D" id="6.20.50.20">
    <property type="match status" value="1"/>
</dbReference>
<evidence type="ECO:0000256" key="2">
    <source>
        <dbReference type="ARBA" id="ARBA00022723"/>
    </source>
</evidence>
<dbReference type="Pfam" id="PF04032">
    <property type="entry name" value="Rpr2"/>
    <property type="match status" value="1"/>
</dbReference>
<evidence type="ECO:0000313" key="5">
    <source>
        <dbReference type="EMBL" id="TID22551.1"/>
    </source>
</evidence>
<dbReference type="OrthoDB" id="128536at2759"/>
<dbReference type="PANTHER" id="PTHR14742">
    <property type="entry name" value="RIBONUCLEASE P SUBUNIT P21"/>
    <property type="match status" value="1"/>
</dbReference>
<dbReference type="GO" id="GO:0008033">
    <property type="term" value="P:tRNA processing"/>
    <property type="evidence" value="ECO:0007669"/>
    <property type="project" value="UniProtKB-KW"/>
</dbReference>
<proteinExistence type="inferred from homology"/>
<evidence type="ECO:0000313" key="6">
    <source>
        <dbReference type="Proteomes" id="UP000307173"/>
    </source>
</evidence>
<dbReference type="STRING" id="52247.A0A4T0WZE2"/>
<accession>A0A4T0WZE2</accession>
<evidence type="ECO:0000256" key="4">
    <source>
        <dbReference type="ARBA" id="ARBA00038402"/>
    </source>
</evidence>
<reference evidence="5 6" key="1">
    <citation type="journal article" date="2019" name="Front. Genet.">
        <title>Whole-Genome Sequencing of the Opportunistic Yeast Pathogen Candida inconspicua Uncovers Its Hybrid Origin.</title>
        <authorList>
            <person name="Mixao V."/>
            <person name="Hansen A.P."/>
            <person name="Saus E."/>
            <person name="Boekhout T."/>
            <person name="Lass-Florl C."/>
            <person name="Gabaldon T."/>
        </authorList>
    </citation>
    <scope>NUCLEOTIDE SEQUENCE [LARGE SCALE GENOMIC DNA]</scope>
    <source>
        <strain evidence="5 6">CBS 180</strain>
    </source>
</reference>
<sequence>MDLVSKKAVLKLHPDIKRTICKKCNRLLIDGLTSKTRMKNNSRNKLPHCDILEIGCECGSVKRFPVGKDPEYELFSEKETVLHQVE</sequence>
<name>A0A4T0WZE2_9ASCO</name>
<dbReference type="AlphaFoldDB" id="A0A4T0WZE2"/>
<organism evidence="5 6">
    <name type="scientific">Pichia inconspicua</name>
    <dbReference type="NCBI Taxonomy" id="52247"/>
    <lineage>
        <taxon>Eukaryota</taxon>
        <taxon>Fungi</taxon>
        <taxon>Dikarya</taxon>
        <taxon>Ascomycota</taxon>
        <taxon>Saccharomycotina</taxon>
        <taxon>Pichiomycetes</taxon>
        <taxon>Pichiales</taxon>
        <taxon>Pichiaceae</taxon>
        <taxon>Pichia</taxon>
    </lineage>
</organism>
<comment type="caution">
    <text evidence="5">The sequence shown here is derived from an EMBL/GenBank/DDBJ whole genome shotgun (WGS) entry which is preliminary data.</text>
</comment>
<dbReference type="PANTHER" id="PTHR14742:SF0">
    <property type="entry name" value="RIBONUCLEASE P PROTEIN SUBUNIT P21"/>
    <property type="match status" value="1"/>
</dbReference>
<dbReference type="EMBL" id="SELW01000541">
    <property type="protein sequence ID" value="TID22551.1"/>
    <property type="molecule type" value="Genomic_DNA"/>
</dbReference>
<comment type="similarity">
    <text evidence="4">Belongs to the eukaryotic/archaeal RNase P protein component 4 family.</text>
</comment>
<dbReference type="GO" id="GO:0005655">
    <property type="term" value="C:nucleolar ribonuclease P complex"/>
    <property type="evidence" value="ECO:0007669"/>
    <property type="project" value="TreeGrafter"/>
</dbReference>
<dbReference type="GO" id="GO:0046872">
    <property type="term" value="F:metal ion binding"/>
    <property type="evidence" value="ECO:0007669"/>
    <property type="project" value="UniProtKB-KW"/>
</dbReference>
<keyword evidence="6" id="KW-1185">Reference proteome</keyword>
<protein>
    <submittedName>
        <fullName evidence="5">Uncharacterized protein</fullName>
    </submittedName>
</protein>
<evidence type="ECO:0000256" key="1">
    <source>
        <dbReference type="ARBA" id="ARBA00022694"/>
    </source>
</evidence>
<keyword evidence="2" id="KW-0479">Metal-binding</keyword>
<keyword evidence="1" id="KW-0819">tRNA processing</keyword>
<keyword evidence="3" id="KW-0862">Zinc</keyword>
<evidence type="ECO:0000256" key="3">
    <source>
        <dbReference type="ARBA" id="ARBA00022833"/>
    </source>
</evidence>
<gene>
    <name evidence="5" type="ORF">CANINC_003326</name>
</gene>